<dbReference type="PANTHER" id="PTHR30055:SF234">
    <property type="entry name" value="HTH-TYPE TRANSCRIPTIONAL REGULATOR BETI"/>
    <property type="match status" value="1"/>
</dbReference>
<dbReference type="RefSeq" id="WP_216128547.1">
    <property type="nucleotide sequence ID" value="NZ_CP064782.1"/>
</dbReference>
<keyword evidence="2 4" id="KW-0238">DNA-binding</keyword>
<accession>A0A975SMM8</accession>
<dbReference type="EMBL" id="CP064782">
    <property type="protein sequence ID" value="QWT48680.1"/>
    <property type="molecule type" value="Genomic_DNA"/>
</dbReference>
<sequence length="179" mass="19592">MSVKERLLEAGVTLLREQGIAALTQPRIARQAGVSQSHLTYYFPTRNVLLLAIAEHSIAQDLAQSQQHLENLPPTLEHFSQALAYLPRIRMMLGLMVAADQDPALREALGLFVQRLRQTLTGLLSRNGQPPAPARVLLLHATLVGLACLNLAQQSDQSRQDIDTALGTLLPLLSTPLQP</sequence>
<dbReference type="KEGG" id="aiq:Azoinq_12655"/>
<keyword evidence="7" id="KW-1185">Reference proteome</keyword>
<dbReference type="AlphaFoldDB" id="A0A975SMM8"/>
<feature type="DNA-binding region" description="H-T-H motif" evidence="4">
    <location>
        <begin position="24"/>
        <end position="43"/>
    </location>
</feature>
<protein>
    <submittedName>
        <fullName evidence="6">TetR/AcrR family transcriptional regulator</fullName>
    </submittedName>
</protein>
<gene>
    <name evidence="6" type="ORF">Azoinq_12655</name>
</gene>
<dbReference type="Proteomes" id="UP000683428">
    <property type="component" value="Chromosome"/>
</dbReference>
<dbReference type="GO" id="GO:0000976">
    <property type="term" value="F:transcription cis-regulatory region binding"/>
    <property type="evidence" value="ECO:0007669"/>
    <property type="project" value="TreeGrafter"/>
</dbReference>
<evidence type="ECO:0000256" key="4">
    <source>
        <dbReference type="PROSITE-ProRule" id="PRU00335"/>
    </source>
</evidence>
<dbReference type="Pfam" id="PF00440">
    <property type="entry name" value="TetR_N"/>
    <property type="match status" value="1"/>
</dbReference>
<evidence type="ECO:0000259" key="5">
    <source>
        <dbReference type="PROSITE" id="PS50977"/>
    </source>
</evidence>
<reference evidence="6" key="1">
    <citation type="submission" date="2020-11" db="EMBL/GenBank/DDBJ databases">
        <title>Azospira inquinata sp. nov.</title>
        <authorList>
            <person name="Moe W.M."/>
            <person name="Mikes M.C."/>
        </authorList>
    </citation>
    <scope>NUCLEOTIDE SEQUENCE</scope>
    <source>
        <strain evidence="6">Azo-3</strain>
    </source>
</reference>
<evidence type="ECO:0000313" key="6">
    <source>
        <dbReference type="EMBL" id="QWT48680.1"/>
    </source>
</evidence>
<dbReference type="InterPro" id="IPR050109">
    <property type="entry name" value="HTH-type_TetR-like_transc_reg"/>
</dbReference>
<evidence type="ECO:0000313" key="7">
    <source>
        <dbReference type="Proteomes" id="UP000683428"/>
    </source>
</evidence>
<evidence type="ECO:0000256" key="1">
    <source>
        <dbReference type="ARBA" id="ARBA00023015"/>
    </source>
</evidence>
<evidence type="ECO:0000256" key="2">
    <source>
        <dbReference type="ARBA" id="ARBA00023125"/>
    </source>
</evidence>
<dbReference type="InterPro" id="IPR041583">
    <property type="entry name" value="TetR_C_31"/>
</dbReference>
<organism evidence="6 7">
    <name type="scientific">Azospira inquinata</name>
    <dbReference type="NCBI Taxonomy" id="2785627"/>
    <lineage>
        <taxon>Bacteria</taxon>
        <taxon>Pseudomonadati</taxon>
        <taxon>Pseudomonadota</taxon>
        <taxon>Betaproteobacteria</taxon>
        <taxon>Rhodocyclales</taxon>
        <taxon>Rhodocyclaceae</taxon>
        <taxon>Azospira</taxon>
    </lineage>
</organism>
<keyword evidence="3" id="KW-0804">Transcription</keyword>
<name>A0A975SMM8_9RHOO</name>
<keyword evidence="1" id="KW-0805">Transcription regulation</keyword>
<proteinExistence type="predicted"/>
<dbReference type="Pfam" id="PF17940">
    <property type="entry name" value="TetR_C_31"/>
    <property type="match status" value="1"/>
</dbReference>
<evidence type="ECO:0000256" key="3">
    <source>
        <dbReference type="ARBA" id="ARBA00023163"/>
    </source>
</evidence>
<dbReference type="GO" id="GO:0003700">
    <property type="term" value="F:DNA-binding transcription factor activity"/>
    <property type="evidence" value="ECO:0007669"/>
    <property type="project" value="TreeGrafter"/>
</dbReference>
<feature type="domain" description="HTH tetR-type" evidence="5">
    <location>
        <begin position="1"/>
        <end position="61"/>
    </location>
</feature>
<dbReference type="PROSITE" id="PS50977">
    <property type="entry name" value="HTH_TETR_2"/>
    <property type="match status" value="1"/>
</dbReference>
<dbReference type="PANTHER" id="PTHR30055">
    <property type="entry name" value="HTH-TYPE TRANSCRIPTIONAL REGULATOR RUTR"/>
    <property type="match status" value="1"/>
</dbReference>
<dbReference type="InterPro" id="IPR001647">
    <property type="entry name" value="HTH_TetR"/>
</dbReference>